<gene>
    <name evidence="2" type="ORF">OMP40_20615</name>
</gene>
<keyword evidence="1" id="KW-0472">Membrane</keyword>
<feature type="transmembrane region" description="Helical" evidence="1">
    <location>
        <begin position="31"/>
        <end position="50"/>
    </location>
</feature>
<keyword evidence="1" id="KW-1133">Transmembrane helix</keyword>
<dbReference type="Proteomes" id="UP001153404">
    <property type="component" value="Unassembled WGS sequence"/>
</dbReference>
<dbReference type="RefSeq" id="WP_277534158.1">
    <property type="nucleotide sequence ID" value="NZ_JAPDIA010000007.1"/>
</dbReference>
<keyword evidence="3" id="KW-1185">Reference proteome</keyword>
<dbReference type="EMBL" id="JAPDIA010000007">
    <property type="protein sequence ID" value="MDG0811503.1"/>
    <property type="molecule type" value="Genomic_DNA"/>
</dbReference>
<proteinExistence type="predicted"/>
<reference evidence="2" key="1">
    <citation type="submission" date="2022-10" db="EMBL/GenBank/DDBJ databases">
        <title>Comparative genomic analysis of Cohnella hashimotonis sp. nov., isolated from the International Space Station.</title>
        <authorList>
            <person name="Simpson A."/>
            <person name="Venkateswaran K."/>
        </authorList>
    </citation>
    <scope>NUCLEOTIDE SEQUENCE</scope>
    <source>
        <strain evidence="2">DSM 28161</strain>
    </source>
</reference>
<evidence type="ECO:0000313" key="3">
    <source>
        <dbReference type="Proteomes" id="UP001153404"/>
    </source>
</evidence>
<dbReference type="AlphaFoldDB" id="A0A9X4KVJ8"/>
<accession>A0A9X4KVJ8</accession>
<evidence type="ECO:0000256" key="1">
    <source>
        <dbReference type="SAM" id="Phobius"/>
    </source>
</evidence>
<sequence>MSIEQRNVEYEQHNVERKYDSSLVASTFIKYAAYVLIFFGVLYFLARYIIPKF</sequence>
<keyword evidence="1" id="KW-0812">Transmembrane</keyword>
<organism evidence="2 3">
    <name type="scientific">Cohnella rhizosphaerae</name>
    <dbReference type="NCBI Taxonomy" id="1457232"/>
    <lineage>
        <taxon>Bacteria</taxon>
        <taxon>Bacillati</taxon>
        <taxon>Bacillota</taxon>
        <taxon>Bacilli</taxon>
        <taxon>Bacillales</taxon>
        <taxon>Paenibacillaceae</taxon>
        <taxon>Cohnella</taxon>
    </lineage>
</organism>
<comment type="caution">
    <text evidence="2">The sequence shown here is derived from an EMBL/GenBank/DDBJ whole genome shotgun (WGS) entry which is preliminary data.</text>
</comment>
<evidence type="ECO:0000313" key="2">
    <source>
        <dbReference type="EMBL" id="MDG0811503.1"/>
    </source>
</evidence>
<name>A0A9X4KVJ8_9BACL</name>
<protein>
    <submittedName>
        <fullName evidence="2">Uncharacterized protein</fullName>
    </submittedName>
</protein>